<gene>
    <name evidence="6" type="ORF">SAMN04488075_0115</name>
</gene>
<feature type="domain" description="ATPase BadF/BadG/BcrA/BcrD type" evidence="5">
    <location>
        <begin position="7"/>
        <end position="255"/>
    </location>
</feature>
<dbReference type="PANTHER" id="PTHR32329:SF2">
    <property type="entry name" value="BIFUNCTIONAL PROTEIN [INCLUDES 2-HYDROXYACYL-COA DEHYDRATASE (N-TER) AND ITS ACTIVATOR DOMAIN (C_TERM)"/>
    <property type="match status" value="1"/>
</dbReference>
<protein>
    <submittedName>
        <fullName evidence="6">CoA-substrate-specific enzyme activase, putative</fullName>
    </submittedName>
</protein>
<evidence type="ECO:0000256" key="3">
    <source>
        <dbReference type="ARBA" id="ARBA00023004"/>
    </source>
</evidence>
<dbReference type="STRING" id="65735.SAMN04488075_0115"/>
<dbReference type="Gene3D" id="3.30.420.40">
    <property type="match status" value="2"/>
</dbReference>
<dbReference type="GO" id="GO:0051536">
    <property type="term" value="F:iron-sulfur cluster binding"/>
    <property type="evidence" value="ECO:0007669"/>
    <property type="project" value="UniProtKB-KW"/>
</dbReference>
<dbReference type="InterPro" id="IPR008275">
    <property type="entry name" value="CoA_E_activase_dom"/>
</dbReference>
<evidence type="ECO:0000313" key="7">
    <source>
        <dbReference type="Proteomes" id="UP000199125"/>
    </source>
</evidence>
<dbReference type="SUPFAM" id="SSF53067">
    <property type="entry name" value="Actin-like ATPase domain"/>
    <property type="match status" value="1"/>
</dbReference>
<dbReference type="GO" id="GO:0046872">
    <property type="term" value="F:metal ion binding"/>
    <property type="evidence" value="ECO:0007669"/>
    <property type="project" value="UniProtKB-KW"/>
</dbReference>
<keyword evidence="7" id="KW-1185">Reference proteome</keyword>
<dbReference type="InterPro" id="IPR002731">
    <property type="entry name" value="ATPase_BadF"/>
</dbReference>
<organism evidence="6 7">
    <name type="scientific">Paracoccus alkenifer</name>
    <dbReference type="NCBI Taxonomy" id="65735"/>
    <lineage>
        <taxon>Bacteria</taxon>
        <taxon>Pseudomonadati</taxon>
        <taxon>Pseudomonadota</taxon>
        <taxon>Alphaproteobacteria</taxon>
        <taxon>Rhodobacterales</taxon>
        <taxon>Paracoccaceae</taxon>
        <taxon>Paracoccus</taxon>
    </lineage>
</organism>
<evidence type="ECO:0000256" key="1">
    <source>
        <dbReference type="ARBA" id="ARBA00001966"/>
    </source>
</evidence>
<proteinExistence type="predicted"/>
<dbReference type="NCBIfam" id="TIGR00241">
    <property type="entry name" value="CoA_E_activ"/>
    <property type="match status" value="1"/>
</dbReference>
<name>A0A1H6NN88_9RHOB</name>
<dbReference type="Pfam" id="PF01869">
    <property type="entry name" value="BcrAD_BadFG"/>
    <property type="match status" value="1"/>
</dbReference>
<reference evidence="7" key="1">
    <citation type="submission" date="2016-10" db="EMBL/GenBank/DDBJ databases">
        <authorList>
            <person name="Varghese N."/>
            <person name="Submissions S."/>
        </authorList>
    </citation>
    <scope>NUCLEOTIDE SEQUENCE [LARGE SCALE GENOMIC DNA]</scope>
    <source>
        <strain evidence="7">DSM 11593</strain>
    </source>
</reference>
<keyword evidence="3" id="KW-0408">Iron</keyword>
<dbReference type="OrthoDB" id="9177882at2"/>
<dbReference type="InterPro" id="IPR051805">
    <property type="entry name" value="Dehydratase_Activator_Redct"/>
</dbReference>
<keyword evidence="4" id="KW-0411">Iron-sulfur</keyword>
<dbReference type="CDD" id="cd24036">
    <property type="entry name" value="ASKHA_NBD_BcrAD_BadFG_HgdC_HadI"/>
    <property type="match status" value="1"/>
</dbReference>
<evidence type="ECO:0000256" key="2">
    <source>
        <dbReference type="ARBA" id="ARBA00022723"/>
    </source>
</evidence>
<dbReference type="RefSeq" id="WP_090849252.1">
    <property type="nucleotide sequence ID" value="NZ_FNXG01000019.1"/>
</dbReference>
<evidence type="ECO:0000259" key="5">
    <source>
        <dbReference type="Pfam" id="PF01869"/>
    </source>
</evidence>
<dbReference type="EMBL" id="FNXG01000019">
    <property type="protein sequence ID" value="SEI13760.1"/>
    <property type="molecule type" value="Genomic_DNA"/>
</dbReference>
<dbReference type="Proteomes" id="UP000199125">
    <property type="component" value="Unassembled WGS sequence"/>
</dbReference>
<sequence>MKSCVMGIDFGSTTAKAVILDLRGQMLASHVAHMGAVSGEGVAAAIAGALDSAGLAQADIGRTVATGYGRRMLDIADKNYTEITCHARGAVAMVPQARVVIDIGGQDSKVIAVDAQGLVMQFTMNDRCAAGTGKFFEVLARAMEIKLEDMGDLALQAQQSLKISSMCATFAETEVISLLAEGQSKADILGGVHAAVATRTVGLVGRVGRKGPIVMTGGVARNKAAVHYIEKALGEELILPDAPQIAGALGAALIGLDDYRHEHRDALADDDALEAQMELDKACIPGCTGVPELAPPLTAPAPPAATAPRANAAALWKRIQSHL</sequence>
<accession>A0A1H6NN88</accession>
<evidence type="ECO:0000256" key="4">
    <source>
        <dbReference type="ARBA" id="ARBA00023014"/>
    </source>
</evidence>
<dbReference type="InterPro" id="IPR043129">
    <property type="entry name" value="ATPase_NBD"/>
</dbReference>
<comment type="cofactor">
    <cofactor evidence="1">
        <name>[4Fe-4S] cluster</name>
        <dbReference type="ChEBI" id="CHEBI:49883"/>
    </cofactor>
</comment>
<keyword evidence="2" id="KW-0479">Metal-binding</keyword>
<dbReference type="AlphaFoldDB" id="A0A1H6NN88"/>
<evidence type="ECO:0000313" key="6">
    <source>
        <dbReference type="EMBL" id="SEI13760.1"/>
    </source>
</evidence>
<dbReference type="PANTHER" id="PTHR32329">
    <property type="entry name" value="BIFUNCTIONAL PROTEIN [INCLUDES 2-HYDROXYACYL-COA DEHYDRATASE (N-TER) AND ITS ACTIVATOR DOMAIN (C_TERM)-RELATED"/>
    <property type="match status" value="1"/>
</dbReference>